<name>A0A3G8GVW8_9BURK</name>
<evidence type="ECO:0000259" key="1">
    <source>
        <dbReference type="Pfam" id="PF13614"/>
    </source>
</evidence>
<dbReference type="Pfam" id="PF13614">
    <property type="entry name" value="AAA_31"/>
    <property type="match status" value="1"/>
</dbReference>
<dbReference type="AlphaFoldDB" id="A0A3G8GVW8"/>
<dbReference type="InterPro" id="IPR050625">
    <property type="entry name" value="ParA/MinD_ATPase"/>
</dbReference>
<accession>A0A3G8GVW8</accession>
<dbReference type="GO" id="GO:0005524">
    <property type="term" value="F:ATP binding"/>
    <property type="evidence" value="ECO:0007669"/>
    <property type="project" value="TreeGrafter"/>
</dbReference>
<evidence type="ECO:0000313" key="3">
    <source>
        <dbReference type="Proteomes" id="UP000270411"/>
    </source>
</evidence>
<dbReference type="KEGG" id="cpau:EHF44_02355"/>
<dbReference type="Gene3D" id="3.40.50.2300">
    <property type="match status" value="1"/>
</dbReference>
<reference evidence="3" key="1">
    <citation type="submission" date="2018-11" db="EMBL/GenBank/DDBJ databases">
        <title>FDA dAtabase for Regulatory Grade micrObial Sequences (FDA-ARGOS): Supporting development and validation of Infectious Disease Dx tests.</title>
        <authorList>
            <person name="Goldberg B."/>
            <person name="Campos J."/>
            <person name="Tallon L."/>
            <person name="Sadzewicz L."/>
            <person name="Zhao X."/>
            <person name="Vavikolanu K."/>
            <person name="Mehta A."/>
            <person name="Aluvathingal J."/>
            <person name="Nadendla S."/>
            <person name="Geyer C."/>
            <person name="Nandy P."/>
            <person name="Yan Y."/>
            <person name="Sichtig H."/>
        </authorList>
    </citation>
    <scope>NUCLEOTIDE SEQUENCE [LARGE SCALE GENOMIC DNA]</scope>
    <source>
        <strain evidence="3">FDAARGOS_614</strain>
    </source>
</reference>
<evidence type="ECO:0000313" key="2">
    <source>
        <dbReference type="EMBL" id="AZG12351.1"/>
    </source>
</evidence>
<dbReference type="Proteomes" id="UP000270411">
    <property type="component" value="Chromosome 1"/>
</dbReference>
<dbReference type="RefSeq" id="WP_124682247.1">
    <property type="nucleotide sequence ID" value="NZ_CP033969.1"/>
</dbReference>
<dbReference type="GO" id="GO:0051782">
    <property type="term" value="P:negative regulation of cell division"/>
    <property type="evidence" value="ECO:0007669"/>
    <property type="project" value="TreeGrafter"/>
</dbReference>
<proteinExistence type="predicted"/>
<dbReference type="EMBL" id="CP033969">
    <property type="protein sequence ID" value="AZG12351.1"/>
    <property type="molecule type" value="Genomic_DNA"/>
</dbReference>
<dbReference type="GO" id="GO:0016887">
    <property type="term" value="F:ATP hydrolysis activity"/>
    <property type="evidence" value="ECO:0007669"/>
    <property type="project" value="TreeGrafter"/>
</dbReference>
<gene>
    <name evidence="2" type="ORF">EHF44_02355</name>
</gene>
<dbReference type="InterPro" id="IPR011006">
    <property type="entry name" value="CheY-like_superfamily"/>
</dbReference>
<organism evidence="2 3">
    <name type="scientific">Cupriavidus pauculus</name>
    <dbReference type="NCBI Taxonomy" id="82633"/>
    <lineage>
        <taxon>Bacteria</taxon>
        <taxon>Pseudomonadati</taxon>
        <taxon>Pseudomonadota</taxon>
        <taxon>Betaproteobacteria</taxon>
        <taxon>Burkholderiales</taxon>
        <taxon>Burkholderiaceae</taxon>
        <taxon>Cupriavidus</taxon>
    </lineage>
</organism>
<dbReference type="GO" id="GO:0005829">
    <property type="term" value="C:cytosol"/>
    <property type="evidence" value="ECO:0007669"/>
    <property type="project" value="TreeGrafter"/>
</dbReference>
<dbReference type="Gene3D" id="3.40.50.300">
    <property type="entry name" value="P-loop containing nucleotide triphosphate hydrolases"/>
    <property type="match status" value="1"/>
</dbReference>
<feature type="domain" description="AAA" evidence="1">
    <location>
        <begin position="132"/>
        <end position="274"/>
    </location>
</feature>
<dbReference type="OrthoDB" id="9768734at2"/>
<sequence length="397" mass="42404">MAKIVAVSADDSQLQHVAGLIAQSASHVVQRTLAAPGVALSQPGLTLGTDLLIVAAPDFSADDIAQLRRLRTEAPDTLCMLLTGNPSADLLMRAMRAGVQCVLPWPPDAAEFRDELQRCTSHALSGGRAEGQVLSFVSCKGGSGTTFLAANTAHMLATQHRKHVLLLDLNQQYGDAAFVLTDQTPPATLTDVCRQIDRLDAALLDACVTHVGPGFDVVPAAGDPVKAGEIKAAQIERLLDVARQQYDVVVLDVGQDINPMSLVVLDHSNLIYPVLQPSLSHLRAGRRLLDLCHSLGYHTDRLRLVLNRQDKHAPIDPRTMENAFGMRFAHLLPNDTAPVREASSQGLPLLQVAPKGALTRALLALAADIYPGAAPQRDGLLRKLFGHGTQVPAAARA</sequence>
<dbReference type="GO" id="GO:0009898">
    <property type="term" value="C:cytoplasmic side of plasma membrane"/>
    <property type="evidence" value="ECO:0007669"/>
    <property type="project" value="TreeGrafter"/>
</dbReference>
<dbReference type="SUPFAM" id="SSF52172">
    <property type="entry name" value="CheY-like"/>
    <property type="match status" value="1"/>
</dbReference>
<dbReference type="InterPro" id="IPR025669">
    <property type="entry name" value="AAA_dom"/>
</dbReference>
<dbReference type="PANTHER" id="PTHR43384">
    <property type="entry name" value="SEPTUM SITE-DETERMINING PROTEIN MIND HOMOLOG, CHLOROPLASTIC-RELATED"/>
    <property type="match status" value="1"/>
</dbReference>
<dbReference type="InterPro" id="IPR027417">
    <property type="entry name" value="P-loop_NTPase"/>
</dbReference>
<protein>
    <submittedName>
        <fullName evidence="2">Pilus assembly protein</fullName>
    </submittedName>
</protein>
<dbReference type="SUPFAM" id="SSF52540">
    <property type="entry name" value="P-loop containing nucleoside triphosphate hydrolases"/>
    <property type="match status" value="1"/>
</dbReference>
<dbReference type="PANTHER" id="PTHR43384:SF13">
    <property type="entry name" value="SLR0110 PROTEIN"/>
    <property type="match status" value="1"/>
</dbReference>